<organism evidence="1 2">
    <name type="scientific">Actinoallomurus bryophytorum</name>
    <dbReference type="NCBI Taxonomy" id="1490222"/>
    <lineage>
        <taxon>Bacteria</taxon>
        <taxon>Bacillati</taxon>
        <taxon>Actinomycetota</taxon>
        <taxon>Actinomycetes</taxon>
        <taxon>Streptosporangiales</taxon>
        <taxon>Thermomonosporaceae</taxon>
        <taxon>Actinoallomurus</taxon>
    </lineage>
</organism>
<proteinExistence type="predicted"/>
<keyword evidence="2" id="KW-1185">Reference proteome</keyword>
<sequence>MPGPGAIAGESFLAEAVARRVLEGAHVNTFRPRRFGFMDFAGRRPWPGRSGLRPCRRSTSLRNITLDLPT</sequence>
<protein>
    <submittedName>
        <fullName evidence="1">Uncharacterized protein</fullName>
    </submittedName>
</protein>
<reference evidence="1 2" key="1">
    <citation type="submission" date="2019-06" db="EMBL/GenBank/DDBJ databases">
        <title>Sequencing the genomes of 1000 actinobacteria strains.</title>
        <authorList>
            <person name="Klenk H.-P."/>
        </authorList>
    </citation>
    <scope>NUCLEOTIDE SEQUENCE [LARGE SCALE GENOMIC DNA]</scope>
    <source>
        <strain evidence="1 2">DSM 102200</strain>
    </source>
</reference>
<dbReference type="EMBL" id="VFOZ01000001">
    <property type="protein sequence ID" value="TQL99765.1"/>
    <property type="molecule type" value="Genomic_DNA"/>
</dbReference>
<evidence type="ECO:0000313" key="1">
    <source>
        <dbReference type="EMBL" id="TQL99765.1"/>
    </source>
</evidence>
<evidence type="ECO:0000313" key="2">
    <source>
        <dbReference type="Proteomes" id="UP000316096"/>
    </source>
</evidence>
<accession>A0A543CRM5</accession>
<gene>
    <name evidence="1" type="ORF">FB559_5464</name>
</gene>
<name>A0A543CRM5_9ACTN</name>
<dbReference type="Proteomes" id="UP000316096">
    <property type="component" value="Unassembled WGS sequence"/>
</dbReference>
<comment type="caution">
    <text evidence="1">The sequence shown here is derived from an EMBL/GenBank/DDBJ whole genome shotgun (WGS) entry which is preliminary data.</text>
</comment>
<dbReference type="AlphaFoldDB" id="A0A543CRM5"/>